<dbReference type="RefSeq" id="WP_268060064.1">
    <property type="nucleotide sequence ID" value="NZ_JAPQFJ010000003.1"/>
</dbReference>
<keyword evidence="2" id="KW-1185">Reference proteome</keyword>
<name>A0ABT4D5W0_9CLOT</name>
<protein>
    <submittedName>
        <fullName evidence="1">Uncharacterized protein</fullName>
    </submittedName>
</protein>
<dbReference type="EMBL" id="JAPQFJ010000003">
    <property type="protein sequence ID" value="MCY6957677.1"/>
    <property type="molecule type" value="Genomic_DNA"/>
</dbReference>
<comment type="caution">
    <text evidence="1">The sequence shown here is derived from an EMBL/GenBank/DDBJ whole genome shotgun (WGS) entry which is preliminary data.</text>
</comment>
<gene>
    <name evidence="1" type="ORF">OW729_03540</name>
</gene>
<evidence type="ECO:0000313" key="1">
    <source>
        <dbReference type="EMBL" id="MCY6957677.1"/>
    </source>
</evidence>
<sequence>MNKKQIIEYLSDNGIDDIEEIISKEDTLVLKFYYYYDEIEIAAAENYAVEESEEDEEEKWRDDFYIPYLIDIAEDNVGEIIEEICEKFDLVGEFVSRGIDDEEDNNEFIVAFSKNEVDIESIIEKLEI</sequence>
<proteinExistence type="predicted"/>
<dbReference type="Proteomes" id="UP001144612">
    <property type="component" value="Unassembled WGS sequence"/>
</dbReference>
<organism evidence="1 2">
    <name type="scientific">Clostridium brassicae</name>
    <dbReference type="NCBI Taxonomy" id="2999072"/>
    <lineage>
        <taxon>Bacteria</taxon>
        <taxon>Bacillati</taxon>
        <taxon>Bacillota</taxon>
        <taxon>Clostridia</taxon>
        <taxon>Eubacteriales</taxon>
        <taxon>Clostridiaceae</taxon>
        <taxon>Clostridium</taxon>
    </lineage>
</organism>
<accession>A0ABT4D5W0</accession>
<evidence type="ECO:0000313" key="2">
    <source>
        <dbReference type="Proteomes" id="UP001144612"/>
    </source>
</evidence>
<reference evidence="1" key="1">
    <citation type="submission" date="2022-12" db="EMBL/GenBank/DDBJ databases">
        <title>Clostridium sp. nov., isolated from industrial wastewater.</title>
        <authorList>
            <person name="Jiayan W."/>
        </authorList>
    </citation>
    <scope>NUCLEOTIDE SEQUENCE</scope>
    <source>
        <strain evidence="1">ZC22-4</strain>
    </source>
</reference>